<sequence>MHVRLIFLEGRHLHGSSSHIRSGFRSNVELATPNVGRASGGRFRRFYHRLTWPHGKGKRISWKNNMLLSRLLHSSVRCLISCVQGEGIALMLKD</sequence>
<evidence type="ECO:0000313" key="2">
    <source>
        <dbReference type="Proteomes" id="UP000499080"/>
    </source>
</evidence>
<reference evidence="1 2" key="1">
    <citation type="journal article" date="2019" name="Sci. Rep.">
        <title>Orb-weaving spider Araneus ventricosus genome elucidates the spidroin gene catalogue.</title>
        <authorList>
            <person name="Kono N."/>
            <person name="Nakamura H."/>
            <person name="Ohtoshi R."/>
            <person name="Moran D.A.P."/>
            <person name="Shinohara A."/>
            <person name="Yoshida Y."/>
            <person name="Fujiwara M."/>
            <person name="Mori M."/>
            <person name="Tomita M."/>
            <person name="Arakawa K."/>
        </authorList>
    </citation>
    <scope>NUCLEOTIDE SEQUENCE [LARGE SCALE GENOMIC DNA]</scope>
</reference>
<dbReference type="Proteomes" id="UP000499080">
    <property type="component" value="Unassembled WGS sequence"/>
</dbReference>
<protein>
    <submittedName>
        <fullName evidence="1">Uncharacterized protein</fullName>
    </submittedName>
</protein>
<proteinExistence type="predicted"/>
<keyword evidence="2" id="KW-1185">Reference proteome</keyword>
<evidence type="ECO:0000313" key="1">
    <source>
        <dbReference type="EMBL" id="GBM81459.1"/>
    </source>
</evidence>
<dbReference type="AlphaFoldDB" id="A0A4Y2IW55"/>
<accession>A0A4Y2IW55</accession>
<gene>
    <name evidence="1" type="ORF">AVEN_214215_1</name>
</gene>
<dbReference type="EMBL" id="BGPR01002949">
    <property type="protein sequence ID" value="GBM81459.1"/>
    <property type="molecule type" value="Genomic_DNA"/>
</dbReference>
<comment type="caution">
    <text evidence="1">The sequence shown here is derived from an EMBL/GenBank/DDBJ whole genome shotgun (WGS) entry which is preliminary data.</text>
</comment>
<name>A0A4Y2IW55_ARAVE</name>
<organism evidence="1 2">
    <name type="scientific">Araneus ventricosus</name>
    <name type="common">Orbweaver spider</name>
    <name type="synonym">Epeira ventricosa</name>
    <dbReference type="NCBI Taxonomy" id="182803"/>
    <lineage>
        <taxon>Eukaryota</taxon>
        <taxon>Metazoa</taxon>
        <taxon>Ecdysozoa</taxon>
        <taxon>Arthropoda</taxon>
        <taxon>Chelicerata</taxon>
        <taxon>Arachnida</taxon>
        <taxon>Araneae</taxon>
        <taxon>Araneomorphae</taxon>
        <taxon>Entelegynae</taxon>
        <taxon>Araneoidea</taxon>
        <taxon>Araneidae</taxon>
        <taxon>Araneus</taxon>
    </lineage>
</organism>